<feature type="compositionally biased region" description="Low complexity" evidence="1">
    <location>
        <begin position="184"/>
        <end position="194"/>
    </location>
</feature>
<proteinExistence type="predicted"/>
<dbReference type="AlphaFoldDB" id="A0A7S0FME2"/>
<evidence type="ECO:0000313" key="2">
    <source>
        <dbReference type="EMBL" id="CAD8367396.1"/>
    </source>
</evidence>
<sequence length="745" mass="81499">MHQSIKAGRKGRNLYNYSTSALHFKGSTRRNSLIGRECIQNRLENESFMKCANYDGRLEVKKCTTLNRAIIAEEQRRRESTPTTRPRPGYLGDAPEPPDASSSPVVPPPMQTTPPPAQHSSRLSEGTGPKVTPPPKEVVKAQCEAERGARTAQRCLGRWRKAVAQASSRINWVDTRQLSQHQEPSSLPGGSSSSEADPLMQRHSTPVKFAKESSTQLMPPSRRTTSPVQEGRASSPQMQSGSSAIMAGARSPRSPSSLHPDLLMDNSRLPQQNSGSGGAQFVIGDRLDPKKWGSTLQRNKKRPGMNGAHYEYIVEQLRRRRQDSEDAEREELDFELLSLVHERGGASPAASPRRARSLISPRPMAAAFTDRALRKREGLGSRAAFGSDDSVSSGGATSHIECNCAACKPFQVKPAGQPSHAVHSNLMLMAHLGTDAALPPPTPRSPTSGIYGLRTPGSPTYDSSHLNRIFKDTLQSLSDSSCCVDELDEHSFRCQMGNKTKQGQGLIRSRSADTRSAGRYRRKIGLDLEASPYQRFHGEGVGESPLVRSEVAMILSPRGYDPPRPTKITSCKRADGEHKYKLSRHAERGFVHWNQPLYRYEVASVQEMAGLSPARCRSPPNLGLGALLAAGERAPISGWWCEGAVSDSFLPLDPGGSTAGHRSPRPQRGGCEVPRPCEAALVTNHELVAEGEVHERAERLATDMRFADLCAVTEATSHVKSKESRDLKEKLTQKAQEMATALSWT</sequence>
<dbReference type="EMBL" id="HBEG01030060">
    <property type="protein sequence ID" value="CAD8367396.1"/>
    <property type="molecule type" value="Transcribed_RNA"/>
</dbReference>
<reference evidence="2" key="1">
    <citation type="submission" date="2021-01" db="EMBL/GenBank/DDBJ databases">
        <authorList>
            <person name="Corre E."/>
            <person name="Pelletier E."/>
            <person name="Niang G."/>
            <person name="Scheremetjew M."/>
            <person name="Finn R."/>
            <person name="Kale V."/>
            <person name="Holt S."/>
            <person name="Cochrane G."/>
            <person name="Meng A."/>
            <person name="Brown T."/>
            <person name="Cohen L."/>
        </authorList>
    </citation>
    <scope>NUCLEOTIDE SEQUENCE</scope>
    <source>
        <strain evidence="2">Pbaha01</strain>
    </source>
</reference>
<gene>
    <name evidence="2" type="ORF">PBAH0796_LOCUS18369</name>
</gene>
<name>A0A7S0FME2_9DINO</name>
<feature type="compositionally biased region" description="Polar residues" evidence="1">
    <location>
        <begin position="174"/>
        <end position="183"/>
    </location>
</feature>
<organism evidence="2">
    <name type="scientific">Pyrodinium bahamense</name>
    <dbReference type="NCBI Taxonomy" id="73915"/>
    <lineage>
        <taxon>Eukaryota</taxon>
        <taxon>Sar</taxon>
        <taxon>Alveolata</taxon>
        <taxon>Dinophyceae</taxon>
        <taxon>Gonyaulacales</taxon>
        <taxon>Pyrocystaceae</taxon>
        <taxon>Pyrodinium</taxon>
    </lineage>
</organism>
<feature type="compositionally biased region" description="Pro residues" evidence="1">
    <location>
        <begin position="105"/>
        <end position="117"/>
    </location>
</feature>
<accession>A0A7S0FME2</accession>
<evidence type="ECO:0000256" key="1">
    <source>
        <dbReference type="SAM" id="MobiDB-lite"/>
    </source>
</evidence>
<feature type="compositionally biased region" description="Polar residues" evidence="1">
    <location>
        <begin position="212"/>
        <end position="243"/>
    </location>
</feature>
<protein>
    <submittedName>
        <fullName evidence="2">Uncharacterized protein</fullName>
    </submittedName>
</protein>
<feature type="region of interest" description="Disordered" evidence="1">
    <location>
        <begin position="343"/>
        <end position="362"/>
    </location>
</feature>
<feature type="compositionally biased region" description="Low complexity" evidence="1">
    <location>
        <begin position="346"/>
        <end position="362"/>
    </location>
</feature>
<feature type="region of interest" description="Disordered" evidence="1">
    <location>
        <begin position="174"/>
        <end position="286"/>
    </location>
</feature>
<feature type="region of interest" description="Disordered" evidence="1">
    <location>
        <begin position="73"/>
        <end position="143"/>
    </location>
</feature>